<dbReference type="InterPro" id="IPR015892">
    <property type="entry name" value="Carbonic_anhydrase_CS"/>
</dbReference>
<evidence type="ECO:0000256" key="1">
    <source>
        <dbReference type="ARBA" id="ARBA00006217"/>
    </source>
</evidence>
<gene>
    <name evidence="9" type="primary">cynT</name>
    <name evidence="9" type="ORF">COL8621_00010</name>
</gene>
<dbReference type="SUPFAM" id="SSF53056">
    <property type="entry name" value="beta-carbonic anhydrase, cab"/>
    <property type="match status" value="1"/>
</dbReference>
<dbReference type="InterPro" id="IPR001765">
    <property type="entry name" value="Carbonic_anhydrase"/>
</dbReference>
<evidence type="ECO:0000313" key="10">
    <source>
        <dbReference type="Proteomes" id="UP000202922"/>
    </source>
</evidence>
<name>A0A238JJ05_9RHOB</name>
<dbReference type="AlphaFoldDB" id="A0A238JJ05"/>
<dbReference type="InterPro" id="IPR036874">
    <property type="entry name" value="Carbonic_anhydrase_sf"/>
</dbReference>
<protein>
    <recommendedName>
        <fullName evidence="2 8">Carbonic anhydrase</fullName>
        <ecNumber evidence="2 8">4.2.1.1</ecNumber>
    </recommendedName>
    <alternativeName>
        <fullName evidence="8">Carbonate dehydratase</fullName>
    </alternativeName>
</protein>
<evidence type="ECO:0000256" key="3">
    <source>
        <dbReference type="ARBA" id="ARBA00022723"/>
    </source>
</evidence>
<keyword evidence="5 8" id="KW-0456">Lyase</keyword>
<evidence type="ECO:0000256" key="5">
    <source>
        <dbReference type="ARBA" id="ARBA00023239"/>
    </source>
</evidence>
<dbReference type="Pfam" id="PF00484">
    <property type="entry name" value="Pro_CA"/>
    <property type="match status" value="1"/>
</dbReference>
<feature type="binding site" evidence="7">
    <location>
        <position position="115"/>
    </location>
    <ligand>
        <name>Zn(2+)</name>
        <dbReference type="ChEBI" id="CHEBI:29105"/>
    </ligand>
</feature>
<dbReference type="PANTHER" id="PTHR11002:SF76">
    <property type="entry name" value="CARBONIC ANHYDRASE"/>
    <property type="match status" value="1"/>
</dbReference>
<comment type="similarity">
    <text evidence="1 8">Belongs to the beta-class carbonic anhydrase family.</text>
</comment>
<dbReference type="CDD" id="cd00884">
    <property type="entry name" value="beta_CA_cladeB"/>
    <property type="match status" value="1"/>
</dbReference>
<dbReference type="Proteomes" id="UP000202922">
    <property type="component" value="Unassembled WGS sequence"/>
</dbReference>
<keyword evidence="10" id="KW-1185">Reference proteome</keyword>
<comment type="function">
    <text evidence="8">Reversible hydration of carbon dioxide.</text>
</comment>
<feature type="binding site" evidence="7">
    <location>
        <position position="56"/>
    </location>
    <ligand>
        <name>Zn(2+)</name>
        <dbReference type="ChEBI" id="CHEBI:29105"/>
    </ligand>
</feature>
<evidence type="ECO:0000256" key="2">
    <source>
        <dbReference type="ARBA" id="ARBA00012925"/>
    </source>
</evidence>
<dbReference type="RefSeq" id="WP_093965026.1">
    <property type="nucleotide sequence ID" value="NZ_FXYE01000001.1"/>
</dbReference>
<evidence type="ECO:0000256" key="6">
    <source>
        <dbReference type="ARBA" id="ARBA00048348"/>
    </source>
</evidence>
<dbReference type="InterPro" id="IPR045066">
    <property type="entry name" value="Beta_CA_cladeB"/>
</dbReference>
<evidence type="ECO:0000313" key="9">
    <source>
        <dbReference type="EMBL" id="SMX30649.1"/>
    </source>
</evidence>
<dbReference type="PANTHER" id="PTHR11002">
    <property type="entry name" value="CARBONIC ANHYDRASE"/>
    <property type="match status" value="1"/>
</dbReference>
<accession>A0A238JJ05</accession>
<dbReference type="EMBL" id="FXYE01000001">
    <property type="protein sequence ID" value="SMX30649.1"/>
    <property type="molecule type" value="Genomic_DNA"/>
</dbReference>
<sequence>MSKDTPSNDFLRPLPAFLVQRYQGWKATTYSENKVWYRRLADEGQRPRAMVISCCDSRVHVTSIFGADQGEFFIHRNIANLVPPYAPDSDHHGTSAAVEYAVTSLKVANLVVLGHSSCGGVKGCHDMCAGTAPELEEKTSFVGRWMDILRPSYEKLSGIEDEQERLQSLEKEAVLVSMTNLMSFPFVQKAVADETLSLHGAWLDIGAGDLEFFDPKEDKFVPV</sequence>
<comment type="cofactor">
    <cofactor evidence="7">
        <name>Zn(2+)</name>
        <dbReference type="ChEBI" id="CHEBI:29105"/>
    </cofactor>
    <text evidence="7">Binds 1 zinc ion per subunit.</text>
</comment>
<evidence type="ECO:0000256" key="4">
    <source>
        <dbReference type="ARBA" id="ARBA00022833"/>
    </source>
</evidence>
<evidence type="ECO:0000256" key="7">
    <source>
        <dbReference type="PIRSR" id="PIRSR601765-1"/>
    </source>
</evidence>
<comment type="catalytic activity">
    <reaction evidence="6 8">
        <text>hydrogencarbonate + H(+) = CO2 + H2O</text>
        <dbReference type="Rhea" id="RHEA:10748"/>
        <dbReference type="ChEBI" id="CHEBI:15377"/>
        <dbReference type="ChEBI" id="CHEBI:15378"/>
        <dbReference type="ChEBI" id="CHEBI:16526"/>
        <dbReference type="ChEBI" id="CHEBI:17544"/>
        <dbReference type="EC" id="4.2.1.1"/>
    </reaction>
</comment>
<feature type="binding site" evidence="7">
    <location>
        <position position="118"/>
    </location>
    <ligand>
        <name>Zn(2+)</name>
        <dbReference type="ChEBI" id="CHEBI:29105"/>
    </ligand>
</feature>
<dbReference type="SMART" id="SM00947">
    <property type="entry name" value="Pro_CA"/>
    <property type="match status" value="1"/>
</dbReference>
<dbReference type="GO" id="GO:0004089">
    <property type="term" value="F:carbonate dehydratase activity"/>
    <property type="evidence" value="ECO:0007669"/>
    <property type="project" value="UniProtKB-UniRule"/>
</dbReference>
<keyword evidence="3 7" id="KW-0479">Metal-binding</keyword>
<keyword evidence="4 7" id="KW-0862">Zinc</keyword>
<evidence type="ECO:0000256" key="8">
    <source>
        <dbReference type="RuleBase" id="RU003956"/>
    </source>
</evidence>
<reference evidence="10" key="1">
    <citation type="submission" date="2017-05" db="EMBL/GenBank/DDBJ databases">
        <authorList>
            <person name="Rodrigo-Torres L."/>
            <person name="Arahal R. D."/>
            <person name="Lucena T."/>
        </authorList>
    </citation>
    <scope>NUCLEOTIDE SEQUENCE [LARGE SCALE GENOMIC DNA]</scope>
    <source>
        <strain evidence="10">CECT 8621</strain>
    </source>
</reference>
<dbReference type="EC" id="4.2.1.1" evidence="2 8"/>
<dbReference type="GO" id="GO:0015976">
    <property type="term" value="P:carbon utilization"/>
    <property type="evidence" value="ECO:0007669"/>
    <property type="project" value="InterPro"/>
</dbReference>
<dbReference type="Gene3D" id="3.40.1050.10">
    <property type="entry name" value="Carbonic anhydrase"/>
    <property type="match status" value="1"/>
</dbReference>
<proteinExistence type="inferred from homology"/>
<organism evidence="9 10">
    <name type="scientific">Actibacterium lipolyticum</name>
    <dbReference type="NCBI Taxonomy" id="1524263"/>
    <lineage>
        <taxon>Bacteria</taxon>
        <taxon>Pseudomonadati</taxon>
        <taxon>Pseudomonadota</taxon>
        <taxon>Alphaproteobacteria</taxon>
        <taxon>Rhodobacterales</taxon>
        <taxon>Roseobacteraceae</taxon>
        <taxon>Actibacterium</taxon>
    </lineage>
</organism>
<dbReference type="GO" id="GO:0008270">
    <property type="term" value="F:zinc ion binding"/>
    <property type="evidence" value="ECO:0007669"/>
    <property type="project" value="UniProtKB-UniRule"/>
</dbReference>
<feature type="binding site" evidence="7">
    <location>
        <position position="54"/>
    </location>
    <ligand>
        <name>Zn(2+)</name>
        <dbReference type="ChEBI" id="CHEBI:29105"/>
    </ligand>
</feature>
<dbReference type="PROSITE" id="PS00705">
    <property type="entry name" value="PROK_CO2_ANHYDRASE_2"/>
    <property type="match status" value="1"/>
</dbReference>
<dbReference type="OrthoDB" id="9797527at2"/>